<keyword evidence="3" id="KW-0732">Signal</keyword>
<dbReference type="PROSITE" id="PS51257">
    <property type="entry name" value="PROKAR_LIPOPROTEIN"/>
    <property type="match status" value="1"/>
</dbReference>
<dbReference type="Pfam" id="PF00112">
    <property type="entry name" value="Peptidase_C1"/>
    <property type="match status" value="1"/>
</dbReference>
<keyword evidence="2" id="KW-0812">Transmembrane</keyword>
<dbReference type="Gene3D" id="3.90.70.10">
    <property type="entry name" value="Cysteine proteinases"/>
    <property type="match status" value="1"/>
</dbReference>
<keyword evidence="2" id="KW-0472">Membrane</keyword>
<dbReference type="GO" id="GO:0008234">
    <property type="term" value="F:cysteine-type peptidase activity"/>
    <property type="evidence" value="ECO:0007669"/>
    <property type="project" value="InterPro"/>
</dbReference>
<dbReference type="InterPro" id="IPR000668">
    <property type="entry name" value="Peptidase_C1A_C"/>
</dbReference>
<dbReference type="SUPFAM" id="SSF54001">
    <property type="entry name" value="Cysteine proteinases"/>
    <property type="match status" value="1"/>
</dbReference>
<sequence length="375" mass="42177">MCRFKDNSVLFYLLLFSCLVTSYTTPPILSEKDIIKLVIEKQSARELQLSSRKRKYELSKQESISNFTVQPEVIPEFFDARNKWPKCKSLHKVRNHKMCGAGWAFAAAATMSDRLCIQSDGQLNVELSPQELISCCADCGGCGTGNSLKAWQFWVDKGLVTGGDYDGSVEGCKPYLESTAHYREIPVCNEGCADNYNTSYQEDKYFGKDFYTIKKNVSQTQIDIMTNGPVQAGLEVYEDFFKYKRGVYRHNAASKHVGYTHVKLLGWGVQRNVPYWLAVTTWGSEFGGLSGFFKILRGKNEAGIEANVVAGQAQIVRSPSSTTSATSFPVCFYSIRSISIMMRVSWGAFIVTIGSIFFSLFSMTKKRVNFYQRPS</sequence>
<feature type="domain" description="Peptidase C1A papain C-terminal" evidence="4">
    <location>
        <begin position="74"/>
        <end position="312"/>
    </location>
</feature>
<evidence type="ECO:0000259" key="4">
    <source>
        <dbReference type="SMART" id="SM00645"/>
    </source>
</evidence>
<dbReference type="GO" id="GO:0006508">
    <property type="term" value="P:proteolysis"/>
    <property type="evidence" value="ECO:0007669"/>
    <property type="project" value="InterPro"/>
</dbReference>
<feature type="signal peptide" evidence="3">
    <location>
        <begin position="1"/>
        <end position="24"/>
    </location>
</feature>
<proteinExistence type="inferred from homology"/>
<keyword evidence="6" id="KW-1185">Reference proteome</keyword>
<comment type="caution">
    <text evidence="5">The sequence shown here is derived from an EMBL/GenBank/DDBJ whole genome shotgun (WGS) entry which is preliminary data.</text>
</comment>
<protein>
    <recommendedName>
        <fullName evidence="4">Peptidase C1A papain C-terminal domain-containing protein</fullName>
    </recommendedName>
</protein>
<evidence type="ECO:0000313" key="5">
    <source>
        <dbReference type="EMBL" id="KAJ3653179.1"/>
    </source>
</evidence>
<dbReference type="InterPro" id="IPR013128">
    <property type="entry name" value="Peptidase_C1A"/>
</dbReference>
<feature type="transmembrane region" description="Helical" evidence="2">
    <location>
        <begin position="344"/>
        <end position="363"/>
    </location>
</feature>
<evidence type="ECO:0000256" key="1">
    <source>
        <dbReference type="ARBA" id="ARBA00008455"/>
    </source>
</evidence>
<accession>A0AA38IDN3</accession>
<organism evidence="5 6">
    <name type="scientific">Zophobas morio</name>
    <dbReference type="NCBI Taxonomy" id="2755281"/>
    <lineage>
        <taxon>Eukaryota</taxon>
        <taxon>Metazoa</taxon>
        <taxon>Ecdysozoa</taxon>
        <taxon>Arthropoda</taxon>
        <taxon>Hexapoda</taxon>
        <taxon>Insecta</taxon>
        <taxon>Pterygota</taxon>
        <taxon>Neoptera</taxon>
        <taxon>Endopterygota</taxon>
        <taxon>Coleoptera</taxon>
        <taxon>Polyphaga</taxon>
        <taxon>Cucujiformia</taxon>
        <taxon>Tenebrionidae</taxon>
        <taxon>Zophobas</taxon>
    </lineage>
</organism>
<gene>
    <name evidence="5" type="ORF">Zmor_012443</name>
</gene>
<keyword evidence="2" id="KW-1133">Transmembrane helix</keyword>
<dbReference type="AlphaFoldDB" id="A0AA38IDN3"/>
<dbReference type="SMART" id="SM00645">
    <property type="entry name" value="Pept_C1"/>
    <property type="match status" value="1"/>
</dbReference>
<reference evidence="5" key="1">
    <citation type="journal article" date="2023" name="G3 (Bethesda)">
        <title>Whole genome assemblies of Zophobas morio and Tenebrio molitor.</title>
        <authorList>
            <person name="Kaur S."/>
            <person name="Stinson S.A."/>
            <person name="diCenzo G.C."/>
        </authorList>
    </citation>
    <scope>NUCLEOTIDE SEQUENCE</scope>
    <source>
        <strain evidence="5">QUZm001</strain>
    </source>
</reference>
<dbReference type="PANTHER" id="PTHR12411">
    <property type="entry name" value="CYSTEINE PROTEASE FAMILY C1-RELATED"/>
    <property type="match status" value="1"/>
</dbReference>
<dbReference type="CDD" id="cd02620">
    <property type="entry name" value="Peptidase_C1A_CathepsinB"/>
    <property type="match status" value="1"/>
</dbReference>
<dbReference type="EMBL" id="JALNTZ010000004">
    <property type="protein sequence ID" value="KAJ3653179.1"/>
    <property type="molecule type" value="Genomic_DNA"/>
</dbReference>
<name>A0AA38IDN3_9CUCU</name>
<comment type="similarity">
    <text evidence="1">Belongs to the peptidase C1 family.</text>
</comment>
<evidence type="ECO:0000256" key="2">
    <source>
        <dbReference type="SAM" id="Phobius"/>
    </source>
</evidence>
<feature type="chain" id="PRO_5041257451" description="Peptidase C1A papain C-terminal domain-containing protein" evidence="3">
    <location>
        <begin position="25"/>
        <end position="375"/>
    </location>
</feature>
<dbReference type="InterPro" id="IPR038765">
    <property type="entry name" value="Papain-like_cys_pep_sf"/>
</dbReference>
<evidence type="ECO:0000256" key="3">
    <source>
        <dbReference type="SAM" id="SignalP"/>
    </source>
</evidence>
<evidence type="ECO:0000313" key="6">
    <source>
        <dbReference type="Proteomes" id="UP001168821"/>
    </source>
</evidence>
<dbReference type="Proteomes" id="UP001168821">
    <property type="component" value="Unassembled WGS sequence"/>
</dbReference>